<dbReference type="OrthoDB" id="5784926at2"/>
<dbReference type="RefSeq" id="WP_077243585.1">
    <property type="nucleotide sequence ID" value="NZ_MUZR01000005.1"/>
</dbReference>
<proteinExistence type="predicted"/>
<dbReference type="GO" id="GO:0003723">
    <property type="term" value="F:RNA binding"/>
    <property type="evidence" value="ECO:0007669"/>
    <property type="project" value="InterPro"/>
</dbReference>
<dbReference type="SUPFAM" id="SSF117130">
    <property type="entry name" value="CsrA-like"/>
    <property type="match status" value="1"/>
</dbReference>
<sequence>MLVLTLKDGEALYVGDSALVVAVQTQEAPLRLSACAPGLNVEWDTAGSRITLHHPDGPVRIEYVDHRKARLGIEAPESVEIVREALRERRQSSQEISAPSRTE</sequence>
<dbReference type="EMBL" id="MUZR01000005">
    <property type="protein sequence ID" value="OOC11253.1"/>
    <property type="molecule type" value="Genomic_DNA"/>
</dbReference>
<name>A0A1V3A2E9_9GAMM</name>
<comment type="caution">
    <text evidence="1">The sequence shown here is derived from an EMBL/GenBank/DDBJ whole genome shotgun (WGS) entry which is preliminary data.</text>
</comment>
<dbReference type="Proteomes" id="UP000189177">
    <property type="component" value="Unassembled WGS sequence"/>
</dbReference>
<gene>
    <name evidence="1" type="ORF">B1A74_01715</name>
</gene>
<organism evidence="1 2">
    <name type="scientific">Thioalkalivibrio halophilus</name>
    <dbReference type="NCBI Taxonomy" id="252474"/>
    <lineage>
        <taxon>Bacteria</taxon>
        <taxon>Pseudomonadati</taxon>
        <taxon>Pseudomonadota</taxon>
        <taxon>Gammaproteobacteria</taxon>
        <taxon>Chromatiales</taxon>
        <taxon>Ectothiorhodospiraceae</taxon>
        <taxon>Thioalkalivibrio</taxon>
    </lineage>
</organism>
<protein>
    <submittedName>
        <fullName evidence="1">Carbon storage regulator</fullName>
    </submittedName>
</protein>
<keyword evidence="2" id="KW-1185">Reference proteome</keyword>
<dbReference type="STRING" id="252474.B1A74_01715"/>
<dbReference type="GO" id="GO:0006109">
    <property type="term" value="P:regulation of carbohydrate metabolic process"/>
    <property type="evidence" value="ECO:0007669"/>
    <property type="project" value="InterPro"/>
</dbReference>
<reference evidence="1 2" key="1">
    <citation type="submission" date="2017-02" db="EMBL/GenBank/DDBJ databases">
        <title>Genomic diversity within the haloalkaliphilic genus Thioalkalivibrio.</title>
        <authorList>
            <person name="Ahn A.-C."/>
            <person name="Meier-Kolthoff J."/>
            <person name="Overmars L."/>
            <person name="Richter M."/>
            <person name="Woyke T."/>
            <person name="Sorokin D.Y."/>
            <person name="Muyzer G."/>
        </authorList>
    </citation>
    <scope>NUCLEOTIDE SEQUENCE [LARGE SCALE GENOMIC DNA]</scope>
    <source>
        <strain evidence="1 2">HL17</strain>
    </source>
</reference>
<dbReference type="AlphaFoldDB" id="A0A1V3A2E9"/>
<dbReference type="InterPro" id="IPR036107">
    <property type="entry name" value="CsrA_sf"/>
</dbReference>
<dbReference type="Gene3D" id="2.60.40.4380">
    <property type="entry name" value="Translational regulator CsrA"/>
    <property type="match status" value="1"/>
</dbReference>
<dbReference type="GO" id="GO:0006402">
    <property type="term" value="P:mRNA catabolic process"/>
    <property type="evidence" value="ECO:0007669"/>
    <property type="project" value="InterPro"/>
</dbReference>
<evidence type="ECO:0000313" key="2">
    <source>
        <dbReference type="Proteomes" id="UP000189177"/>
    </source>
</evidence>
<accession>A0A1V3A2E9</accession>
<evidence type="ECO:0000313" key="1">
    <source>
        <dbReference type="EMBL" id="OOC11253.1"/>
    </source>
</evidence>